<accession>A0ACD3A933</accession>
<keyword evidence="2" id="KW-1185">Reference proteome</keyword>
<protein>
    <submittedName>
        <fullName evidence="1">Uncharacterized protein</fullName>
    </submittedName>
</protein>
<dbReference type="Proteomes" id="UP000308600">
    <property type="component" value="Unassembled WGS sequence"/>
</dbReference>
<gene>
    <name evidence="1" type="ORF">BDN72DRAFT_903437</name>
</gene>
<sequence length="442" mass="48833">MASRNLDQLLHPSDTVLVSWNALVYASGTHAASFCVTQKKRIPSCFLSQTELGQSICVGTLLDVIHSTKGPETHWLNQLFNRKSDDGDVWVSTIRSPEFGSRLRSPQTGYRCLGTYSELRDKKGIPCGALHEEVLGLCPSQPNIENFIRTFNVWGPASGLRAEYHFIIIFETPKLPIPPASSLQTPQSPSLPPTHNDLVLPSNTSSPQLPPALPQGPIPASPQELSSLEATPVILSSTHSREPSPLLPDHCVGSAIQNEDEFTPQLSIPEACALGGLSDKTLQAAMFLPATRVTPLFQVLMNFKHLLMVLETFELTEPRSTRVFSGGLQLSMEDILQHLNWNIFSYYKKYAAFQWAVKVSQAHWKGLPPSKGDPLHILYERWRGIVWYFRLGGGLDSQVPPQAVGIRSRHRGQDADEVAAAKLRQVMLLEGRGALEGFLSFS</sequence>
<dbReference type="EMBL" id="ML208599">
    <property type="protein sequence ID" value="TFK62190.1"/>
    <property type="molecule type" value="Genomic_DNA"/>
</dbReference>
<proteinExistence type="predicted"/>
<evidence type="ECO:0000313" key="2">
    <source>
        <dbReference type="Proteomes" id="UP000308600"/>
    </source>
</evidence>
<name>A0ACD3A933_9AGAR</name>
<evidence type="ECO:0000313" key="1">
    <source>
        <dbReference type="EMBL" id="TFK62190.1"/>
    </source>
</evidence>
<reference evidence="1 2" key="1">
    <citation type="journal article" date="2019" name="Nat. Ecol. Evol.">
        <title>Megaphylogeny resolves global patterns of mushroom evolution.</title>
        <authorList>
            <person name="Varga T."/>
            <person name="Krizsan K."/>
            <person name="Foldi C."/>
            <person name="Dima B."/>
            <person name="Sanchez-Garcia M."/>
            <person name="Sanchez-Ramirez S."/>
            <person name="Szollosi G.J."/>
            <person name="Szarkandi J.G."/>
            <person name="Papp V."/>
            <person name="Albert L."/>
            <person name="Andreopoulos W."/>
            <person name="Angelini C."/>
            <person name="Antonin V."/>
            <person name="Barry K.W."/>
            <person name="Bougher N.L."/>
            <person name="Buchanan P."/>
            <person name="Buyck B."/>
            <person name="Bense V."/>
            <person name="Catcheside P."/>
            <person name="Chovatia M."/>
            <person name="Cooper J."/>
            <person name="Damon W."/>
            <person name="Desjardin D."/>
            <person name="Finy P."/>
            <person name="Geml J."/>
            <person name="Haridas S."/>
            <person name="Hughes K."/>
            <person name="Justo A."/>
            <person name="Karasinski D."/>
            <person name="Kautmanova I."/>
            <person name="Kiss B."/>
            <person name="Kocsube S."/>
            <person name="Kotiranta H."/>
            <person name="LaButti K.M."/>
            <person name="Lechner B.E."/>
            <person name="Liimatainen K."/>
            <person name="Lipzen A."/>
            <person name="Lukacs Z."/>
            <person name="Mihaltcheva S."/>
            <person name="Morgado L.N."/>
            <person name="Niskanen T."/>
            <person name="Noordeloos M.E."/>
            <person name="Ohm R.A."/>
            <person name="Ortiz-Santana B."/>
            <person name="Ovrebo C."/>
            <person name="Racz N."/>
            <person name="Riley R."/>
            <person name="Savchenko A."/>
            <person name="Shiryaev A."/>
            <person name="Soop K."/>
            <person name="Spirin V."/>
            <person name="Szebenyi C."/>
            <person name="Tomsovsky M."/>
            <person name="Tulloss R.E."/>
            <person name="Uehling J."/>
            <person name="Grigoriev I.V."/>
            <person name="Vagvolgyi C."/>
            <person name="Papp T."/>
            <person name="Martin F.M."/>
            <person name="Miettinen O."/>
            <person name="Hibbett D.S."/>
            <person name="Nagy L.G."/>
        </authorList>
    </citation>
    <scope>NUCLEOTIDE SEQUENCE [LARGE SCALE GENOMIC DNA]</scope>
    <source>
        <strain evidence="1 2">NL-1719</strain>
    </source>
</reference>
<organism evidence="1 2">
    <name type="scientific">Pluteus cervinus</name>
    <dbReference type="NCBI Taxonomy" id="181527"/>
    <lineage>
        <taxon>Eukaryota</taxon>
        <taxon>Fungi</taxon>
        <taxon>Dikarya</taxon>
        <taxon>Basidiomycota</taxon>
        <taxon>Agaricomycotina</taxon>
        <taxon>Agaricomycetes</taxon>
        <taxon>Agaricomycetidae</taxon>
        <taxon>Agaricales</taxon>
        <taxon>Pluteineae</taxon>
        <taxon>Pluteaceae</taxon>
        <taxon>Pluteus</taxon>
    </lineage>
</organism>